<name>A0A8J6R1V7_9GAMM</name>
<feature type="binding site" evidence="6">
    <location>
        <position position="67"/>
    </location>
    <ligand>
        <name>[4Fe-4S] cluster</name>
        <dbReference type="ChEBI" id="CHEBI:49883"/>
        <label>2</label>
    </ligand>
</feature>
<evidence type="ECO:0000256" key="5">
    <source>
        <dbReference type="ARBA" id="ARBA00023014"/>
    </source>
</evidence>
<dbReference type="Pfam" id="PF12838">
    <property type="entry name" value="Fer4_7"/>
    <property type="match status" value="1"/>
</dbReference>
<dbReference type="HAMAP" id="MF_02201">
    <property type="entry name" value="NapF"/>
    <property type="match status" value="1"/>
</dbReference>
<keyword evidence="5 6" id="KW-0411">Iron-sulfur</keyword>
<organism evidence="8 9">
    <name type="scientific">Neiella litorisoli</name>
    <dbReference type="NCBI Taxonomy" id="2771431"/>
    <lineage>
        <taxon>Bacteria</taxon>
        <taxon>Pseudomonadati</taxon>
        <taxon>Pseudomonadota</taxon>
        <taxon>Gammaproteobacteria</taxon>
        <taxon>Alteromonadales</taxon>
        <taxon>Echinimonadaceae</taxon>
        <taxon>Neiella</taxon>
    </lineage>
</organism>
<evidence type="ECO:0000256" key="2">
    <source>
        <dbReference type="ARBA" id="ARBA00022723"/>
    </source>
</evidence>
<evidence type="ECO:0000256" key="1">
    <source>
        <dbReference type="ARBA" id="ARBA00022485"/>
    </source>
</evidence>
<dbReference type="Pfam" id="PF13187">
    <property type="entry name" value="Fer4_9"/>
    <property type="match status" value="1"/>
</dbReference>
<feature type="binding site" evidence="6">
    <location>
        <position position="37"/>
    </location>
    <ligand>
        <name>[4Fe-4S] cluster</name>
        <dbReference type="ChEBI" id="CHEBI:49883"/>
        <label>1</label>
    </ligand>
</feature>
<feature type="binding site" evidence="6">
    <location>
        <position position="33"/>
    </location>
    <ligand>
        <name>[4Fe-4S] cluster</name>
        <dbReference type="ChEBI" id="CHEBI:49883"/>
        <label>1</label>
    </ligand>
</feature>
<evidence type="ECO:0000256" key="4">
    <source>
        <dbReference type="ARBA" id="ARBA00023004"/>
    </source>
</evidence>
<dbReference type="GO" id="GO:0005737">
    <property type="term" value="C:cytoplasm"/>
    <property type="evidence" value="ECO:0007669"/>
    <property type="project" value="UniProtKB-SubCell"/>
</dbReference>
<keyword evidence="3 6" id="KW-0677">Repeat</keyword>
<keyword evidence="9" id="KW-1185">Reference proteome</keyword>
<gene>
    <name evidence="6 8" type="primary">napF</name>
    <name evidence="8" type="ORF">IC617_02410</name>
</gene>
<proteinExistence type="inferred from homology"/>
<dbReference type="PANTHER" id="PTHR43687:SF1">
    <property type="entry name" value="FERREDOXIN III"/>
    <property type="match status" value="1"/>
</dbReference>
<dbReference type="SUPFAM" id="SSF54862">
    <property type="entry name" value="4Fe-4S ferredoxins"/>
    <property type="match status" value="1"/>
</dbReference>
<keyword evidence="2 6" id="KW-0479">Metal-binding</keyword>
<feature type="binding site" evidence="6">
    <location>
        <position position="144"/>
    </location>
    <ligand>
        <name>[4Fe-4S] cluster</name>
        <dbReference type="ChEBI" id="CHEBI:49883"/>
        <label>3</label>
    </ligand>
</feature>
<keyword evidence="4 6" id="KW-0408">Iron</keyword>
<dbReference type="Proteomes" id="UP000638014">
    <property type="component" value="Unassembled WGS sequence"/>
</dbReference>
<reference evidence="8" key="1">
    <citation type="submission" date="2020-09" db="EMBL/GenBank/DDBJ databases">
        <title>A novel bacterium of genus Neiella, isolated from South China Sea.</title>
        <authorList>
            <person name="Huang H."/>
            <person name="Mo K."/>
            <person name="Hu Y."/>
        </authorList>
    </citation>
    <scope>NUCLEOTIDE SEQUENCE</scope>
    <source>
        <strain evidence="8">HB171785</strain>
    </source>
</reference>
<feature type="domain" description="4Fe-4S ferredoxin-type" evidence="7">
    <location>
        <begin position="48"/>
        <end position="81"/>
    </location>
</feature>
<accession>A0A8J6R1V7</accession>
<feature type="binding site" evidence="6">
    <location>
        <position position="134"/>
    </location>
    <ligand>
        <name>[4Fe-4S] cluster</name>
        <dbReference type="ChEBI" id="CHEBI:49883"/>
        <label>3</label>
    </ligand>
</feature>
<protein>
    <recommendedName>
        <fullName evidence="6">Ferredoxin-type protein NapF</fullName>
    </recommendedName>
</protein>
<feature type="binding site" evidence="6">
    <location>
        <position position="137"/>
    </location>
    <ligand>
        <name>[4Fe-4S] cluster</name>
        <dbReference type="ChEBI" id="CHEBI:49883"/>
        <label>3</label>
    </ligand>
</feature>
<comment type="subunit">
    <text evidence="6">Interacts with the cytoplasmic NapA precursor.</text>
</comment>
<comment type="caution">
    <text evidence="8">The sequence shown here is derived from an EMBL/GenBank/DDBJ whole genome shotgun (WGS) entry which is preliminary data.</text>
</comment>
<feature type="binding site" evidence="6">
    <location>
        <position position="61"/>
    </location>
    <ligand>
        <name>[4Fe-4S] cluster</name>
        <dbReference type="ChEBI" id="CHEBI:49883"/>
        <label>2</label>
    </ligand>
</feature>
<dbReference type="GO" id="GO:0046872">
    <property type="term" value="F:metal ion binding"/>
    <property type="evidence" value="ECO:0007669"/>
    <property type="project" value="UniProtKB-KW"/>
</dbReference>
<comment type="similarity">
    <text evidence="6">Belongs to the NapF family.</text>
</comment>
<sequence>MFRGKANAPLVVRPPHALAESQFTETCTRCEKCIAVCPTNIIVKGSGGFPEIDFGAGAKECELCNKCVEACQDDALNAANEPVWRWQLTLNEQACLPFQGVACRSCGEYCADSAIRFQPKIGGQFTPELILEACTGCGACIHPCPTNALQIQPAD</sequence>
<feature type="binding site" evidence="6">
    <location>
        <position position="27"/>
    </location>
    <ligand>
        <name>[4Fe-4S] cluster</name>
        <dbReference type="ChEBI" id="CHEBI:49883"/>
        <label>1</label>
    </ligand>
</feature>
<dbReference type="PROSITE" id="PS00198">
    <property type="entry name" value="4FE4S_FER_1"/>
    <property type="match status" value="1"/>
</dbReference>
<dbReference type="AlphaFoldDB" id="A0A8J6R1V7"/>
<dbReference type="NCBIfam" id="TIGR00402">
    <property type="entry name" value="napF"/>
    <property type="match status" value="1"/>
</dbReference>
<dbReference type="PANTHER" id="PTHR43687">
    <property type="entry name" value="ADENYLYLSULFATE REDUCTASE, BETA SUBUNIT"/>
    <property type="match status" value="1"/>
</dbReference>
<feature type="binding site" evidence="6">
    <location>
        <position position="30"/>
    </location>
    <ligand>
        <name>[4Fe-4S] cluster</name>
        <dbReference type="ChEBI" id="CHEBI:49883"/>
        <label>1</label>
    </ligand>
</feature>
<keyword evidence="6" id="KW-0963">Cytoplasm</keyword>
<dbReference type="InterPro" id="IPR050572">
    <property type="entry name" value="Fe-S_Ferredoxin"/>
</dbReference>
<dbReference type="InterPro" id="IPR017900">
    <property type="entry name" value="4Fe4S_Fe_S_CS"/>
</dbReference>
<dbReference type="GO" id="GO:0051539">
    <property type="term" value="F:4 iron, 4 sulfur cluster binding"/>
    <property type="evidence" value="ECO:0007669"/>
    <property type="project" value="UniProtKB-UniRule"/>
</dbReference>
<dbReference type="InterPro" id="IPR017896">
    <property type="entry name" value="4Fe4S_Fe-S-bd"/>
</dbReference>
<evidence type="ECO:0000313" key="9">
    <source>
        <dbReference type="Proteomes" id="UP000638014"/>
    </source>
</evidence>
<feature type="binding site" evidence="6">
    <location>
        <position position="71"/>
    </location>
    <ligand>
        <name>[4Fe-4S] cluster</name>
        <dbReference type="ChEBI" id="CHEBI:49883"/>
        <label>2</label>
    </ligand>
</feature>
<comment type="function">
    <text evidence="6">Could be involved in the maturation of NapA, the catalytic subunit of the periplasmic nitrate reductase, before its export into the periplasm.</text>
</comment>
<evidence type="ECO:0000259" key="7">
    <source>
        <dbReference type="PROSITE" id="PS51379"/>
    </source>
</evidence>
<dbReference type="EMBL" id="JACXAF010000003">
    <property type="protein sequence ID" value="MBD1388270.1"/>
    <property type="molecule type" value="Genomic_DNA"/>
</dbReference>
<evidence type="ECO:0000256" key="6">
    <source>
        <dbReference type="HAMAP-Rule" id="MF_02201"/>
    </source>
</evidence>
<comment type="cofactor">
    <cofactor evidence="6">
        <name>[4Fe-4S] cluster</name>
        <dbReference type="ChEBI" id="CHEBI:49883"/>
    </cofactor>
</comment>
<keyword evidence="1 6" id="KW-0004">4Fe-4S</keyword>
<dbReference type="PROSITE" id="PS51379">
    <property type="entry name" value="4FE4S_FER_2"/>
    <property type="match status" value="3"/>
</dbReference>
<feature type="binding site" evidence="6">
    <location>
        <position position="140"/>
    </location>
    <ligand>
        <name>[4Fe-4S] cluster</name>
        <dbReference type="ChEBI" id="CHEBI:49883"/>
        <label>3</label>
    </ligand>
</feature>
<feature type="binding site" evidence="6">
    <location>
        <position position="64"/>
    </location>
    <ligand>
        <name>[4Fe-4S] cluster</name>
        <dbReference type="ChEBI" id="CHEBI:49883"/>
        <label>2</label>
    </ligand>
</feature>
<dbReference type="InterPro" id="IPR004496">
    <property type="entry name" value="NapF"/>
</dbReference>
<evidence type="ECO:0000313" key="8">
    <source>
        <dbReference type="EMBL" id="MBD1388270.1"/>
    </source>
</evidence>
<feature type="domain" description="4Fe-4S ferredoxin-type" evidence="7">
    <location>
        <begin position="18"/>
        <end position="47"/>
    </location>
</feature>
<dbReference type="Gene3D" id="3.30.70.20">
    <property type="match status" value="2"/>
</dbReference>
<comment type="subcellular location">
    <subcellularLocation>
        <location evidence="6">Cytoplasm</location>
    </subcellularLocation>
</comment>
<dbReference type="CDD" id="cd10564">
    <property type="entry name" value="NapF_like"/>
    <property type="match status" value="1"/>
</dbReference>
<feature type="domain" description="4Fe-4S ferredoxin-type" evidence="7">
    <location>
        <begin position="125"/>
        <end position="154"/>
    </location>
</feature>
<evidence type="ECO:0000256" key="3">
    <source>
        <dbReference type="ARBA" id="ARBA00022737"/>
    </source>
</evidence>